<keyword evidence="6" id="KW-0406">Ion transport</keyword>
<feature type="transmembrane region" description="Helical" evidence="6">
    <location>
        <begin position="297"/>
        <end position="318"/>
    </location>
</feature>
<keyword evidence="3 6" id="KW-0812">Transmembrane</keyword>
<dbReference type="InterPro" id="IPR006202">
    <property type="entry name" value="Neur_chan_lig-bd"/>
</dbReference>
<dbReference type="InterPro" id="IPR036734">
    <property type="entry name" value="Neur_chan_lig-bd_sf"/>
</dbReference>
<evidence type="ECO:0000256" key="4">
    <source>
        <dbReference type="ARBA" id="ARBA00022989"/>
    </source>
</evidence>
<dbReference type="GO" id="GO:0016020">
    <property type="term" value="C:membrane"/>
    <property type="evidence" value="ECO:0007669"/>
    <property type="project" value="UniProtKB-SubCell"/>
</dbReference>
<dbReference type="SUPFAM" id="SSF63712">
    <property type="entry name" value="Nicotinic receptor ligand binding domain-like"/>
    <property type="match status" value="1"/>
</dbReference>
<keyword evidence="5 6" id="KW-0472">Membrane</keyword>
<comment type="caution">
    <text evidence="10">The sequence shown here is derived from an EMBL/GenBank/DDBJ whole genome shotgun (WGS) entry which is preliminary data.</text>
</comment>
<feature type="transmembrane region" description="Helical" evidence="6">
    <location>
        <begin position="360"/>
        <end position="381"/>
    </location>
</feature>
<accession>A0AAD9N5T4</accession>
<evidence type="ECO:0000256" key="3">
    <source>
        <dbReference type="ARBA" id="ARBA00022692"/>
    </source>
</evidence>
<feature type="domain" description="Neurotransmitter-gated ion-channel transmembrane" evidence="9">
    <location>
        <begin position="303"/>
        <end position="395"/>
    </location>
</feature>
<name>A0AAD9N5T4_9ANNE</name>
<keyword evidence="6" id="KW-0732">Signal</keyword>
<dbReference type="InterPro" id="IPR036719">
    <property type="entry name" value="Neuro-gated_channel_TM_sf"/>
</dbReference>
<evidence type="ECO:0000256" key="5">
    <source>
        <dbReference type="ARBA" id="ARBA00023136"/>
    </source>
</evidence>
<keyword evidence="11" id="KW-1185">Reference proteome</keyword>
<evidence type="ECO:0000256" key="7">
    <source>
        <dbReference type="SAM" id="MobiDB-lite"/>
    </source>
</evidence>
<dbReference type="PANTHER" id="PTHR18945">
    <property type="entry name" value="NEUROTRANSMITTER GATED ION CHANNEL"/>
    <property type="match status" value="1"/>
</dbReference>
<feature type="transmembrane region" description="Helical" evidence="6">
    <location>
        <begin position="459"/>
        <end position="476"/>
    </location>
</feature>
<reference evidence="10" key="1">
    <citation type="journal article" date="2023" name="Mol. Biol. Evol.">
        <title>Third-Generation Sequencing Reveals the Adaptive Role of the Epigenome in Three Deep-Sea Polychaetes.</title>
        <authorList>
            <person name="Perez M."/>
            <person name="Aroh O."/>
            <person name="Sun Y."/>
            <person name="Lan Y."/>
            <person name="Juniper S.K."/>
            <person name="Young C.R."/>
            <person name="Angers B."/>
            <person name="Qian P.Y."/>
        </authorList>
    </citation>
    <scope>NUCLEOTIDE SEQUENCE</scope>
    <source>
        <strain evidence="10">P08H-3</strain>
    </source>
</reference>
<protein>
    <submittedName>
        <fullName evidence="10">Uncharacterized protein</fullName>
    </submittedName>
</protein>
<dbReference type="Proteomes" id="UP001208570">
    <property type="component" value="Unassembled WGS sequence"/>
</dbReference>
<dbReference type="PRINTS" id="PR00252">
    <property type="entry name" value="NRIONCHANNEL"/>
</dbReference>
<dbReference type="InterPro" id="IPR018000">
    <property type="entry name" value="Neurotransmitter_ion_chnl_CS"/>
</dbReference>
<evidence type="ECO:0000313" key="10">
    <source>
        <dbReference type="EMBL" id="KAK2157840.1"/>
    </source>
</evidence>
<evidence type="ECO:0000259" key="8">
    <source>
        <dbReference type="Pfam" id="PF02931"/>
    </source>
</evidence>
<sequence length="481" mass="55203">MLGIHLFVVNFVVIASQTRAEVKQGTADYGGLLKSRHSKSEDASSRFKNDPDINSYTDRKLDTSQRKAEEDSSLSISHEAALIRHILDNMHSFGTLARPVFNSSLPVNVGFRLTLVQILDFDETRQLMVTHAWKSYQWINEVLAWDPDKFGGIQDIRLPPYSMWTPDIVLYNRRVYHWDELKQLEVHQELLAVFNNGTIKWIPSTIYKSSCLIDMTNFPFDQQTCHFKFGSWAYDGLKLNLEFLNNKTSIDWEEYVTSAEWEVLSSSGIREVRHYECCGDQPYPELVYTVTIKRRTAFYAVVLVLPCLLLSCLTLVMFWYPPQRPDRTGLGMSLFSSYFVLLLILVQASPPTAQSISRLGEYYCINMILIAMSTAFSALVINLQQGKDRRLTVPRFFLKINKRELINIFRQAQGMLVQTKYTKDGLQVAPSTSNGPVHMDDTGRVYIDWGSLATVIDRFLFTVFLVSLVLSLVFVFPSNRQ</sequence>
<dbReference type="InterPro" id="IPR006029">
    <property type="entry name" value="Neurotrans-gated_channel_TM"/>
</dbReference>
<dbReference type="InterPro" id="IPR006201">
    <property type="entry name" value="Neur_channel"/>
</dbReference>
<gene>
    <name evidence="10" type="ORF">LSH36_184g12046</name>
</gene>
<organism evidence="10 11">
    <name type="scientific">Paralvinella palmiformis</name>
    <dbReference type="NCBI Taxonomy" id="53620"/>
    <lineage>
        <taxon>Eukaryota</taxon>
        <taxon>Metazoa</taxon>
        <taxon>Spiralia</taxon>
        <taxon>Lophotrochozoa</taxon>
        <taxon>Annelida</taxon>
        <taxon>Polychaeta</taxon>
        <taxon>Sedentaria</taxon>
        <taxon>Canalipalpata</taxon>
        <taxon>Terebellida</taxon>
        <taxon>Terebelliformia</taxon>
        <taxon>Alvinellidae</taxon>
        <taxon>Paralvinella</taxon>
    </lineage>
</organism>
<dbReference type="PROSITE" id="PS00236">
    <property type="entry name" value="NEUROTR_ION_CHANNEL"/>
    <property type="match status" value="1"/>
</dbReference>
<dbReference type="EMBL" id="JAODUP010000184">
    <property type="protein sequence ID" value="KAK2157840.1"/>
    <property type="molecule type" value="Genomic_DNA"/>
</dbReference>
<evidence type="ECO:0000256" key="6">
    <source>
        <dbReference type="RuleBase" id="RU000687"/>
    </source>
</evidence>
<feature type="signal peptide" evidence="6">
    <location>
        <begin position="1"/>
        <end position="20"/>
    </location>
</feature>
<feature type="region of interest" description="Disordered" evidence="7">
    <location>
        <begin position="40"/>
        <end position="72"/>
    </location>
</feature>
<dbReference type="InterPro" id="IPR038050">
    <property type="entry name" value="Neuro_actylchol_rec"/>
</dbReference>
<comment type="similarity">
    <text evidence="2">Belongs to the ligand-gated ion channel (TC 1.A.9) family. Acetylcholine receptor (TC 1.A.9.1) subfamily.</text>
</comment>
<dbReference type="AlphaFoldDB" id="A0AAD9N5T4"/>
<dbReference type="GO" id="GO:0004888">
    <property type="term" value="F:transmembrane signaling receptor activity"/>
    <property type="evidence" value="ECO:0007669"/>
    <property type="project" value="InterPro"/>
</dbReference>
<evidence type="ECO:0000313" key="11">
    <source>
        <dbReference type="Proteomes" id="UP001208570"/>
    </source>
</evidence>
<proteinExistence type="inferred from homology"/>
<dbReference type="Gene3D" id="2.70.170.10">
    <property type="entry name" value="Neurotransmitter-gated ion-channel ligand-binding domain"/>
    <property type="match status" value="1"/>
</dbReference>
<evidence type="ECO:0000256" key="1">
    <source>
        <dbReference type="ARBA" id="ARBA00004141"/>
    </source>
</evidence>
<dbReference type="GO" id="GO:0005230">
    <property type="term" value="F:extracellular ligand-gated monoatomic ion channel activity"/>
    <property type="evidence" value="ECO:0007669"/>
    <property type="project" value="InterPro"/>
</dbReference>
<feature type="domain" description="Neurotransmitter-gated ion-channel ligand-binding" evidence="8">
    <location>
        <begin position="81"/>
        <end position="296"/>
    </location>
</feature>
<feature type="transmembrane region" description="Helical" evidence="6">
    <location>
        <begin position="330"/>
        <end position="348"/>
    </location>
</feature>
<comment type="subcellular location">
    <subcellularLocation>
        <location evidence="1">Membrane</location>
        <topology evidence="1">Multi-pass membrane protein</topology>
    </subcellularLocation>
</comment>
<keyword evidence="6" id="KW-0407">Ion channel</keyword>
<feature type="compositionally biased region" description="Basic and acidic residues" evidence="7">
    <location>
        <begin position="40"/>
        <end position="70"/>
    </location>
</feature>
<feature type="chain" id="PRO_5041773279" evidence="6">
    <location>
        <begin position="21"/>
        <end position="481"/>
    </location>
</feature>
<dbReference type="Pfam" id="PF02931">
    <property type="entry name" value="Neur_chan_LBD"/>
    <property type="match status" value="1"/>
</dbReference>
<evidence type="ECO:0000259" key="9">
    <source>
        <dbReference type="Pfam" id="PF02932"/>
    </source>
</evidence>
<evidence type="ECO:0000256" key="2">
    <source>
        <dbReference type="ARBA" id="ARBA00009237"/>
    </source>
</evidence>
<dbReference type="Pfam" id="PF02932">
    <property type="entry name" value="Neur_chan_memb"/>
    <property type="match status" value="1"/>
</dbReference>
<dbReference type="SUPFAM" id="SSF90112">
    <property type="entry name" value="Neurotransmitter-gated ion-channel transmembrane pore"/>
    <property type="match status" value="1"/>
</dbReference>
<dbReference type="Gene3D" id="1.20.58.390">
    <property type="entry name" value="Neurotransmitter-gated ion-channel transmembrane domain"/>
    <property type="match status" value="1"/>
</dbReference>
<keyword evidence="4 6" id="KW-1133">Transmembrane helix</keyword>
<keyword evidence="6" id="KW-0813">Transport</keyword>
<dbReference type="FunFam" id="2.70.170.10:FF:000016">
    <property type="entry name" value="Nicotinic acetylcholine receptor subunit"/>
    <property type="match status" value="1"/>
</dbReference>